<dbReference type="SUPFAM" id="SSF49899">
    <property type="entry name" value="Concanavalin A-like lectins/glucanases"/>
    <property type="match status" value="1"/>
</dbReference>
<dbReference type="EMBL" id="MN739088">
    <property type="protein sequence ID" value="QHS87743.1"/>
    <property type="molecule type" value="Genomic_DNA"/>
</dbReference>
<feature type="transmembrane region" description="Helical" evidence="1">
    <location>
        <begin position="40"/>
        <end position="64"/>
    </location>
</feature>
<keyword evidence="1" id="KW-0812">Transmembrane</keyword>
<feature type="transmembrane region" description="Helical" evidence="1">
    <location>
        <begin position="107"/>
        <end position="129"/>
    </location>
</feature>
<keyword evidence="1" id="KW-1133">Transmembrane helix</keyword>
<organism evidence="2">
    <name type="scientific">viral metagenome</name>
    <dbReference type="NCBI Taxonomy" id="1070528"/>
    <lineage>
        <taxon>unclassified sequences</taxon>
        <taxon>metagenomes</taxon>
        <taxon>organismal metagenomes</taxon>
    </lineage>
</organism>
<dbReference type="Pfam" id="PF13385">
    <property type="entry name" value="Laminin_G_3"/>
    <property type="match status" value="1"/>
</dbReference>
<sequence length="430" mass="49303">MNTPSTTSNSYMAYGLYFFGYLIILISVVLYFGYTDNSKAFNYSTLGFLILTLVILIVTFYYFYPFMKNKSVDMSLTIIMAALITFASTISWVFLTIDQNNLEKLGVVFLFIFVALLIVGLAMIFYIFGDFLKQRRGISGLIINFIFYIPCILLDLIEFIKREMHLTTKTEYILLLSELVLIIGYFFAIPLINSTLASVTVYLLKKPVFLNKQTVLLKDTNSLAIQKDTNLSYDIDANIYNMTYAPNTSAGPKQYEPVDISAHLYSSNFAISMWIYLNVQTREFSVDQKGNSYEANIFSYGTGKPRINYTNDINDANHRDKYNFYFTDSATTPNYQMTLPNQKWNNVVFNYSANKVDLFINGNLETTFHFDGTNKYPHYNETDNITVGQNSKGLLGAICNVVYYKTNLMNNQIVNDYNFLMLKNPPVAQI</sequence>
<feature type="transmembrane region" description="Helical" evidence="1">
    <location>
        <begin position="141"/>
        <end position="160"/>
    </location>
</feature>
<name>A0A6C0B8E7_9ZZZZ</name>
<feature type="transmembrane region" description="Helical" evidence="1">
    <location>
        <begin position="76"/>
        <end position="95"/>
    </location>
</feature>
<dbReference type="InterPro" id="IPR013320">
    <property type="entry name" value="ConA-like_dom_sf"/>
</dbReference>
<evidence type="ECO:0000256" key="1">
    <source>
        <dbReference type="SAM" id="Phobius"/>
    </source>
</evidence>
<protein>
    <submittedName>
        <fullName evidence="2">Uncharacterized protein</fullName>
    </submittedName>
</protein>
<accession>A0A6C0B8E7</accession>
<evidence type="ECO:0000313" key="2">
    <source>
        <dbReference type="EMBL" id="QHS87743.1"/>
    </source>
</evidence>
<proteinExistence type="predicted"/>
<feature type="transmembrane region" description="Helical" evidence="1">
    <location>
        <begin position="180"/>
        <end position="204"/>
    </location>
</feature>
<keyword evidence="1" id="KW-0472">Membrane</keyword>
<dbReference type="Gene3D" id="2.60.120.200">
    <property type="match status" value="1"/>
</dbReference>
<reference evidence="2" key="1">
    <citation type="journal article" date="2020" name="Nature">
        <title>Giant virus diversity and host interactions through global metagenomics.</title>
        <authorList>
            <person name="Schulz F."/>
            <person name="Roux S."/>
            <person name="Paez-Espino D."/>
            <person name="Jungbluth S."/>
            <person name="Walsh D.A."/>
            <person name="Denef V.J."/>
            <person name="McMahon K.D."/>
            <person name="Konstantinidis K.T."/>
            <person name="Eloe-Fadrosh E.A."/>
            <person name="Kyrpides N.C."/>
            <person name="Woyke T."/>
        </authorList>
    </citation>
    <scope>NUCLEOTIDE SEQUENCE</scope>
    <source>
        <strain evidence="2">GVMAG-M-3300010158-13</strain>
    </source>
</reference>
<dbReference type="AlphaFoldDB" id="A0A6C0B8E7"/>
<feature type="transmembrane region" description="Helical" evidence="1">
    <location>
        <begin position="12"/>
        <end position="34"/>
    </location>
</feature>